<feature type="domain" description="Integrase catalytic" evidence="8">
    <location>
        <begin position="450"/>
        <end position="620"/>
    </location>
</feature>
<gene>
    <name evidence="9" type="ORF">NQ317_005556</name>
</gene>
<sequence>MSDHLNRAISKRRRIISPISSSEEDEPIASTSGTTPLSLVPSTSTNESSELAGVVKNLVKIMELQTERPSQKLLGLRDSVVPKFNPEDRRHSIDKWCQRIDELKNIYKWSDEVTVYSAISKLDGLANTWYRSLPTVQYTWEEWKIELKKAFPPKRDFFGRLQEMIQRTKRHHESYIVYYYEKTALLNECKIVGSDAVSCIIGGISDATVRAAARANDYANCEALLHYLKTCDISEQSTSKPDRYTFQKRQKHFTKKRIPMKKEGRSTCFRCGTPGHVAADCRVPKCFTCQGYGHRAQDCKTRKQPKNTASSGCNLVRLSNAKDLNLAIDTETDVIIKGYGLSSVKAIGKVTINVKIDDVDERELDFLVVPDHLQEIPILIGQQYTEQSGLVVTKNSKELRFHEEQKDTLNKKKIALWLPESAFVPSNHIGNLTVVSKVPFEGDLLIDACCRYQPGKEYAIPRVIVHVNKGTPTILPIINLSGKDLQLSSKVPIARAFPCQLDTHSSQESVLRLDYNTLPPLIEADIDIGTSDEAFRAELIMLLQDFCEKHNIRHILNAVATPRANGQVERINRTILSALTTTSITEHQWDSHVDQIQFSINNTIHQITKKSPYQLLMGYTPREKEWQHTTSAL</sequence>
<dbReference type="SUPFAM" id="SSF57756">
    <property type="entry name" value="Retrovirus zinc finger-like domains"/>
    <property type="match status" value="1"/>
</dbReference>
<proteinExistence type="predicted"/>
<feature type="region of interest" description="Disordered" evidence="6">
    <location>
        <begin position="20"/>
        <end position="45"/>
    </location>
</feature>
<name>A0ABQ9JYV5_9CUCU</name>
<dbReference type="InterPro" id="IPR050951">
    <property type="entry name" value="Retrovirus_Pol_polyprotein"/>
</dbReference>
<keyword evidence="10" id="KW-1185">Reference proteome</keyword>
<reference evidence="9" key="1">
    <citation type="journal article" date="2023" name="Insect Mol. Biol.">
        <title>Genome sequencing provides insights into the evolution of gene families encoding plant cell wall-degrading enzymes in longhorned beetles.</title>
        <authorList>
            <person name="Shin N.R."/>
            <person name="Okamura Y."/>
            <person name="Kirsch R."/>
            <person name="Pauchet Y."/>
        </authorList>
    </citation>
    <scope>NUCLEOTIDE SEQUENCE</scope>
    <source>
        <strain evidence="9">MMC_N1</strain>
    </source>
</reference>
<comment type="caution">
    <text evidence="9">The sequence shown here is derived from an EMBL/GenBank/DDBJ whole genome shotgun (WGS) entry which is preliminary data.</text>
</comment>
<dbReference type="PROSITE" id="PS50158">
    <property type="entry name" value="ZF_CCHC"/>
    <property type="match status" value="2"/>
</dbReference>
<keyword evidence="5" id="KW-0862">Zinc</keyword>
<dbReference type="Gene3D" id="3.30.420.10">
    <property type="entry name" value="Ribonuclease H-like superfamily/Ribonuclease H"/>
    <property type="match status" value="1"/>
</dbReference>
<dbReference type="PANTHER" id="PTHR37984">
    <property type="entry name" value="PROTEIN CBG26694"/>
    <property type="match status" value="1"/>
</dbReference>
<dbReference type="InterPro" id="IPR036875">
    <property type="entry name" value="Znf_CCHC_sf"/>
</dbReference>
<keyword evidence="4" id="KW-0255">Endonuclease</keyword>
<protein>
    <recommendedName>
        <fullName evidence="11">Endonuclease</fullName>
    </recommendedName>
</protein>
<keyword evidence="4" id="KW-0378">Hydrolase</keyword>
<dbReference type="Gene3D" id="4.10.60.10">
    <property type="entry name" value="Zinc finger, CCHC-type"/>
    <property type="match status" value="1"/>
</dbReference>
<organism evidence="9 10">
    <name type="scientific">Molorchus minor</name>
    <dbReference type="NCBI Taxonomy" id="1323400"/>
    <lineage>
        <taxon>Eukaryota</taxon>
        <taxon>Metazoa</taxon>
        <taxon>Ecdysozoa</taxon>
        <taxon>Arthropoda</taxon>
        <taxon>Hexapoda</taxon>
        <taxon>Insecta</taxon>
        <taxon>Pterygota</taxon>
        <taxon>Neoptera</taxon>
        <taxon>Endopterygota</taxon>
        <taxon>Coleoptera</taxon>
        <taxon>Polyphaga</taxon>
        <taxon>Cucujiformia</taxon>
        <taxon>Chrysomeloidea</taxon>
        <taxon>Cerambycidae</taxon>
        <taxon>Lamiinae</taxon>
        <taxon>Monochamini</taxon>
        <taxon>Molorchus</taxon>
    </lineage>
</organism>
<feature type="compositionally biased region" description="Low complexity" evidence="6">
    <location>
        <begin position="28"/>
        <end position="45"/>
    </location>
</feature>
<keyword evidence="5" id="KW-0863">Zinc-finger</keyword>
<accession>A0ABQ9JYV5</accession>
<dbReference type="InterPro" id="IPR001584">
    <property type="entry name" value="Integrase_cat-core"/>
</dbReference>
<dbReference type="Gene3D" id="2.40.70.10">
    <property type="entry name" value="Acid Proteases"/>
    <property type="match status" value="1"/>
</dbReference>
<evidence type="ECO:0008006" key="11">
    <source>
        <dbReference type="Google" id="ProtNLM"/>
    </source>
</evidence>
<dbReference type="SUPFAM" id="SSF53098">
    <property type="entry name" value="Ribonuclease H-like"/>
    <property type="match status" value="1"/>
</dbReference>
<dbReference type="EMBL" id="JAPWTJ010000118">
    <property type="protein sequence ID" value="KAJ8982553.1"/>
    <property type="molecule type" value="Genomic_DNA"/>
</dbReference>
<dbReference type="InterPro" id="IPR001878">
    <property type="entry name" value="Znf_CCHC"/>
</dbReference>
<evidence type="ECO:0000259" key="8">
    <source>
        <dbReference type="PROSITE" id="PS50994"/>
    </source>
</evidence>
<evidence type="ECO:0000256" key="5">
    <source>
        <dbReference type="PROSITE-ProRule" id="PRU00047"/>
    </source>
</evidence>
<keyword evidence="5" id="KW-0479">Metal-binding</keyword>
<dbReference type="SMART" id="SM00343">
    <property type="entry name" value="ZnF_C2HC"/>
    <property type="match status" value="2"/>
</dbReference>
<feature type="domain" description="CCHC-type" evidence="7">
    <location>
        <begin position="268"/>
        <end position="282"/>
    </location>
</feature>
<keyword evidence="1" id="KW-0808">Transferase</keyword>
<keyword evidence="3" id="KW-0540">Nuclease</keyword>
<evidence type="ECO:0000256" key="4">
    <source>
        <dbReference type="ARBA" id="ARBA00022759"/>
    </source>
</evidence>
<evidence type="ECO:0000256" key="1">
    <source>
        <dbReference type="ARBA" id="ARBA00022679"/>
    </source>
</evidence>
<dbReference type="InterPro" id="IPR012337">
    <property type="entry name" value="RNaseH-like_sf"/>
</dbReference>
<feature type="domain" description="CCHC-type" evidence="7">
    <location>
        <begin position="285"/>
        <end position="300"/>
    </location>
</feature>
<evidence type="ECO:0000313" key="9">
    <source>
        <dbReference type="EMBL" id="KAJ8982553.1"/>
    </source>
</evidence>
<evidence type="ECO:0000256" key="6">
    <source>
        <dbReference type="SAM" id="MobiDB-lite"/>
    </source>
</evidence>
<keyword evidence="2" id="KW-0548">Nucleotidyltransferase</keyword>
<evidence type="ECO:0000259" key="7">
    <source>
        <dbReference type="PROSITE" id="PS50158"/>
    </source>
</evidence>
<evidence type="ECO:0000256" key="3">
    <source>
        <dbReference type="ARBA" id="ARBA00022722"/>
    </source>
</evidence>
<dbReference type="Proteomes" id="UP001162164">
    <property type="component" value="Unassembled WGS sequence"/>
</dbReference>
<dbReference type="Pfam" id="PF00098">
    <property type="entry name" value="zf-CCHC"/>
    <property type="match status" value="2"/>
</dbReference>
<dbReference type="InterPro" id="IPR036397">
    <property type="entry name" value="RNaseH_sf"/>
</dbReference>
<dbReference type="InterPro" id="IPR021109">
    <property type="entry name" value="Peptidase_aspartic_dom_sf"/>
</dbReference>
<evidence type="ECO:0000256" key="2">
    <source>
        <dbReference type="ARBA" id="ARBA00022695"/>
    </source>
</evidence>
<evidence type="ECO:0000313" key="10">
    <source>
        <dbReference type="Proteomes" id="UP001162164"/>
    </source>
</evidence>
<dbReference type="PROSITE" id="PS50994">
    <property type="entry name" value="INTEGRASE"/>
    <property type="match status" value="1"/>
</dbReference>
<dbReference type="PANTHER" id="PTHR37984:SF5">
    <property type="entry name" value="PROTEIN NYNRIN-LIKE"/>
    <property type="match status" value="1"/>
</dbReference>